<dbReference type="PROSITE" id="PS51257">
    <property type="entry name" value="PROKAR_LIPOPROTEIN"/>
    <property type="match status" value="1"/>
</dbReference>
<sequence>MRTILLTLVGCFILLSSCKDAPEQANTDNVEASESQSLTEQDLAKLKYTDYILDEEAEKLIKNSGEYVQLEDLVKNIKQGDLSFFETSEETQKDLFKNLRQTLPDALNTESVLARILVLETKFHQLESLYNLSTTTKDELLKNTKEFLVAFSNLNLQMNKKMEFDNRTIEKP</sequence>
<dbReference type="RefSeq" id="WP_167918027.1">
    <property type="nucleotide sequence ID" value="NZ_JAAVJS010000012.1"/>
</dbReference>
<evidence type="ECO:0008006" key="4">
    <source>
        <dbReference type="Google" id="ProtNLM"/>
    </source>
</evidence>
<keyword evidence="3" id="KW-1185">Reference proteome</keyword>
<protein>
    <recommendedName>
        <fullName evidence="4">Lipoprotein</fullName>
    </recommendedName>
</protein>
<evidence type="ECO:0000256" key="1">
    <source>
        <dbReference type="SAM" id="SignalP"/>
    </source>
</evidence>
<organism evidence="2 3">
    <name type="scientific">Tamlana crocina</name>
    <dbReference type="NCBI Taxonomy" id="393006"/>
    <lineage>
        <taxon>Bacteria</taxon>
        <taxon>Pseudomonadati</taxon>
        <taxon>Bacteroidota</taxon>
        <taxon>Flavobacteriia</taxon>
        <taxon>Flavobacteriales</taxon>
        <taxon>Flavobacteriaceae</taxon>
        <taxon>Tamlana</taxon>
    </lineage>
</organism>
<keyword evidence="1" id="KW-0732">Signal</keyword>
<dbReference type="Proteomes" id="UP000760545">
    <property type="component" value="Unassembled WGS sequence"/>
</dbReference>
<gene>
    <name evidence="2" type="ORF">HC176_09805</name>
</gene>
<comment type="caution">
    <text evidence="2">The sequence shown here is derived from an EMBL/GenBank/DDBJ whole genome shotgun (WGS) entry which is preliminary data.</text>
</comment>
<dbReference type="EMBL" id="JAAVJS010000012">
    <property type="protein sequence ID" value="NJX15783.1"/>
    <property type="molecule type" value="Genomic_DNA"/>
</dbReference>
<reference evidence="2 3" key="1">
    <citation type="submission" date="2020-03" db="EMBL/GenBank/DDBJ databases">
        <title>Tamlana sp. nov, isolated from XXX.</title>
        <authorList>
            <person name="Cao W.R."/>
        </authorList>
    </citation>
    <scope>NUCLEOTIDE SEQUENCE [LARGE SCALE GENOMIC DNA]</scope>
    <source>
        <strain evidence="2 3">HST1-43</strain>
    </source>
</reference>
<accession>A0ABX1DFL6</accession>
<proteinExistence type="predicted"/>
<name>A0ABX1DFL6_9FLAO</name>
<feature type="chain" id="PRO_5045500250" description="Lipoprotein" evidence="1">
    <location>
        <begin position="22"/>
        <end position="172"/>
    </location>
</feature>
<evidence type="ECO:0000313" key="3">
    <source>
        <dbReference type="Proteomes" id="UP000760545"/>
    </source>
</evidence>
<evidence type="ECO:0000313" key="2">
    <source>
        <dbReference type="EMBL" id="NJX15783.1"/>
    </source>
</evidence>
<feature type="signal peptide" evidence="1">
    <location>
        <begin position="1"/>
        <end position="21"/>
    </location>
</feature>